<dbReference type="PANTHER" id="PTHR45527">
    <property type="entry name" value="NONRIBOSOMAL PEPTIDE SYNTHETASE"/>
    <property type="match status" value="1"/>
</dbReference>
<feature type="non-terminal residue" evidence="2">
    <location>
        <position position="1"/>
    </location>
</feature>
<dbReference type="InterPro" id="IPR001242">
    <property type="entry name" value="Condensation_dom"/>
</dbReference>
<protein>
    <submittedName>
        <fullName evidence="2">Non-ribosomal peptide synthetase</fullName>
    </submittedName>
</protein>
<gene>
    <name evidence="2" type="ORF">ISS99_00005</name>
</gene>
<reference evidence="2" key="1">
    <citation type="submission" date="2020-10" db="EMBL/GenBank/DDBJ databases">
        <title>Phylogeny of dyella-like bacteria.</title>
        <authorList>
            <person name="Fu J."/>
        </authorList>
    </citation>
    <scope>NUCLEOTIDE SEQUENCE</scope>
    <source>
        <strain evidence="2">DHON07</strain>
    </source>
</reference>
<accession>A0ABS2K9L3</accession>
<feature type="non-terminal residue" evidence="2">
    <location>
        <position position="173"/>
    </location>
</feature>
<dbReference type="RefSeq" id="WP_204629515.1">
    <property type="nucleotide sequence ID" value="NZ_JADIKF010000001.1"/>
</dbReference>
<evidence type="ECO:0000259" key="1">
    <source>
        <dbReference type="Pfam" id="PF00668"/>
    </source>
</evidence>
<sequence length="173" mass="19336">AAWQRSLDALFARHEALRTVFVAHHGEPSIRLLPPEAGVPLHLHDLRGVPEAHALLTQLTADAAQAPFDLVHGPLIRARLIHLAEHDYVFLLTQHHIISDGWSLGVLVGELNALYRAFVAGQDTPLAPLTIQYPDYAAWQRQWLTGERVQAHGAYWRQQLADAPVLLELPTDR</sequence>
<dbReference type="SUPFAM" id="SSF52777">
    <property type="entry name" value="CoA-dependent acyltransferases"/>
    <property type="match status" value="1"/>
</dbReference>
<feature type="domain" description="Condensation" evidence="1">
    <location>
        <begin position="4"/>
        <end position="172"/>
    </location>
</feature>
<dbReference type="EMBL" id="JADIKF010000001">
    <property type="protein sequence ID" value="MBM7127890.1"/>
    <property type="molecule type" value="Genomic_DNA"/>
</dbReference>
<evidence type="ECO:0000313" key="2">
    <source>
        <dbReference type="EMBL" id="MBM7127890.1"/>
    </source>
</evidence>
<dbReference type="Pfam" id="PF00668">
    <property type="entry name" value="Condensation"/>
    <property type="match status" value="1"/>
</dbReference>
<dbReference type="Proteomes" id="UP001430193">
    <property type="component" value="Unassembled WGS sequence"/>
</dbReference>
<evidence type="ECO:0000313" key="3">
    <source>
        <dbReference type="Proteomes" id="UP001430193"/>
    </source>
</evidence>
<dbReference type="Gene3D" id="3.30.559.10">
    <property type="entry name" value="Chloramphenicol acetyltransferase-like domain"/>
    <property type="match status" value="1"/>
</dbReference>
<proteinExistence type="predicted"/>
<comment type="caution">
    <text evidence="2">The sequence shown here is derived from an EMBL/GenBank/DDBJ whole genome shotgun (WGS) entry which is preliminary data.</text>
</comment>
<organism evidence="2 3">
    <name type="scientific">Dyella mobilis</name>
    <dbReference type="NCBI Taxonomy" id="1849582"/>
    <lineage>
        <taxon>Bacteria</taxon>
        <taxon>Pseudomonadati</taxon>
        <taxon>Pseudomonadota</taxon>
        <taxon>Gammaproteobacteria</taxon>
        <taxon>Lysobacterales</taxon>
        <taxon>Rhodanobacteraceae</taxon>
        <taxon>Dyella</taxon>
    </lineage>
</organism>
<dbReference type="PANTHER" id="PTHR45527:SF1">
    <property type="entry name" value="FATTY ACID SYNTHASE"/>
    <property type="match status" value="1"/>
</dbReference>
<dbReference type="InterPro" id="IPR023213">
    <property type="entry name" value="CAT-like_dom_sf"/>
</dbReference>
<keyword evidence="3" id="KW-1185">Reference proteome</keyword>
<name>A0ABS2K9L3_9GAMM</name>